<dbReference type="SUPFAM" id="SSF48726">
    <property type="entry name" value="Immunoglobulin"/>
    <property type="match status" value="1"/>
</dbReference>
<dbReference type="InterPro" id="IPR003599">
    <property type="entry name" value="Ig_sub"/>
</dbReference>
<dbReference type="SMART" id="SM00409">
    <property type="entry name" value="IG"/>
    <property type="match status" value="1"/>
</dbReference>
<name>A0A183UFX0_TOXCA</name>
<dbReference type="Gene3D" id="2.60.40.10">
    <property type="entry name" value="Immunoglobulins"/>
    <property type="match status" value="1"/>
</dbReference>
<reference evidence="3 4" key="2">
    <citation type="submission" date="2018-11" db="EMBL/GenBank/DDBJ databases">
        <authorList>
            <consortium name="Pathogen Informatics"/>
        </authorList>
    </citation>
    <scope>NUCLEOTIDE SEQUENCE [LARGE SCALE GENOMIC DNA]</scope>
</reference>
<dbReference type="Pfam" id="PF07679">
    <property type="entry name" value="I-set"/>
    <property type="match status" value="1"/>
</dbReference>
<evidence type="ECO:0000313" key="5">
    <source>
        <dbReference type="WBParaSite" id="TCNE_0000739001-mRNA-1"/>
    </source>
</evidence>
<dbReference type="EMBL" id="UYWY01019672">
    <property type="protein sequence ID" value="VDM38711.1"/>
    <property type="molecule type" value="Genomic_DNA"/>
</dbReference>
<dbReference type="InterPro" id="IPR013783">
    <property type="entry name" value="Ig-like_fold"/>
</dbReference>
<gene>
    <name evidence="3" type="ORF">TCNE_LOCUS7390</name>
</gene>
<dbReference type="InterPro" id="IPR007110">
    <property type="entry name" value="Ig-like_dom"/>
</dbReference>
<reference evidence="5" key="1">
    <citation type="submission" date="2016-06" db="UniProtKB">
        <authorList>
            <consortium name="WormBaseParasite"/>
        </authorList>
    </citation>
    <scope>IDENTIFICATION</scope>
</reference>
<dbReference type="AlphaFoldDB" id="A0A183UFX0"/>
<protein>
    <submittedName>
        <fullName evidence="5">Ig-like domain-containing protein</fullName>
    </submittedName>
</protein>
<evidence type="ECO:0000313" key="3">
    <source>
        <dbReference type="EMBL" id="VDM38711.1"/>
    </source>
</evidence>
<evidence type="ECO:0000259" key="2">
    <source>
        <dbReference type="PROSITE" id="PS50835"/>
    </source>
</evidence>
<proteinExistence type="predicted"/>
<keyword evidence="4" id="KW-1185">Reference proteome</keyword>
<evidence type="ECO:0000313" key="4">
    <source>
        <dbReference type="Proteomes" id="UP000050794"/>
    </source>
</evidence>
<feature type="region of interest" description="Disordered" evidence="1">
    <location>
        <begin position="186"/>
        <end position="210"/>
    </location>
</feature>
<dbReference type="Proteomes" id="UP000050794">
    <property type="component" value="Unassembled WGS sequence"/>
</dbReference>
<organism evidence="4 5">
    <name type="scientific">Toxocara canis</name>
    <name type="common">Canine roundworm</name>
    <dbReference type="NCBI Taxonomy" id="6265"/>
    <lineage>
        <taxon>Eukaryota</taxon>
        <taxon>Metazoa</taxon>
        <taxon>Ecdysozoa</taxon>
        <taxon>Nematoda</taxon>
        <taxon>Chromadorea</taxon>
        <taxon>Rhabditida</taxon>
        <taxon>Spirurina</taxon>
        <taxon>Ascaridomorpha</taxon>
        <taxon>Ascaridoidea</taxon>
        <taxon>Toxocaridae</taxon>
        <taxon>Toxocara</taxon>
    </lineage>
</organism>
<evidence type="ECO:0000256" key="1">
    <source>
        <dbReference type="SAM" id="MobiDB-lite"/>
    </source>
</evidence>
<sequence>MCSGYRSRMMQSRRLRYKLREWGVLCPFKENEFGYAKFASRSSNSANIKENDWILRAKIELHITRFLNEQIDDADVRIVVVSDALERARRMLVSALEEFDTTVPFIYIDDALVEVKVARNTRRVHRALLQSFAAQHAKTLPDCYSSARSIDLNGSTTFGNNWLVKDRYSRIRLIRAQSIACVKPSSSLRAMPTSPPSLDGHSQNSEQSCEDLSEPCTDLSVQMSQRNVSVRTGQLATISSVIHSEESDVNVKWYSGEKEILNGGRYRLSRKGFQFSLEIFDCDVADQGEISCLAINKTSIASDVTLLRVNGSLSFSHFDHHYVA</sequence>
<dbReference type="WBParaSite" id="TCNE_0000739001-mRNA-1">
    <property type="protein sequence ID" value="TCNE_0000739001-mRNA-1"/>
    <property type="gene ID" value="TCNE_0000739001"/>
</dbReference>
<dbReference type="InterPro" id="IPR036179">
    <property type="entry name" value="Ig-like_dom_sf"/>
</dbReference>
<accession>A0A183UFX0</accession>
<dbReference type="PROSITE" id="PS50835">
    <property type="entry name" value="IG_LIKE"/>
    <property type="match status" value="1"/>
</dbReference>
<dbReference type="InterPro" id="IPR013098">
    <property type="entry name" value="Ig_I-set"/>
</dbReference>
<feature type="domain" description="Ig-like" evidence="2">
    <location>
        <begin position="215"/>
        <end position="305"/>
    </location>
</feature>